<accession>A0A6C0IB23</accession>
<dbReference type="InterPro" id="IPR036097">
    <property type="entry name" value="HisK_dim/P_sf"/>
</dbReference>
<dbReference type="GO" id="GO:0000155">
    <property type="term" value="F:phosphorelay sensor kinase activity"/>
    <property type="evidence" value="ECO:0007669"/>
    <property type="project" value="InterPro"/>
</dbReference>
<dbReference type="PRINTS" id="PR00344">
    <property type="entry name" value="BCTRLSENSOR"/>
</dbReference>
<evidence type="ECO:0008006" key="5">
    <source>
        <dbReference type="Google" id="ProtNLM"/>
    </source>
</evidence>
<keyword evidence="1" id="KW-0597">Phosphoprotein</keyword>
<dbReference type="PANTHER" id="PTHR43719:SF28">
    <property type="entry name" value="PEROXIDE STRESS-ACTIVATED HISTIDINE KINASE MAK1-RELATED"/>
    <property type="match status" value="1"/>
</dbReference>
<dbReference type="InterPro" id="IPR004358">
    <property type="entry name" value="Sig_transdc_His_kin-like_C"/>
</dbReference>
<dbReference type="SUPFAM" id="SSF52172">
    <property type="entry name" value="CheY-like"/>
    <property type="match status" value="1"/>
</dbReference>
<proteinExistence type="predicted"/>
<evidence type="ECO:0000259" key="2">
    <source>
        <dbReference type="PROSITE" id="PS50109"/>
    </source>
</evidence>
<dbReference type="CDD" id="cd17546">
    <property type="entry name" value="REC_hyHK_CKI1_RcsC-like"/>
    <property type="match status" value="1"/>
</dbReference>
<sequence length="508" mass="57714">MSIVNYFLNTLNIFNPARKIKPESEQNNHDFTTYIRCLFHDLRGPLNNIFLGIDIVMNSIPKNTENYELLSTVKESCTFLNDSLDGFLNIQTTNDKNYIDMIEIKYEPFNIVGLMNKVKHILIFNAIKKKIEIKCTVKNVKEWVIGDSKNIQHVIMNLLSNAIKFSSLNSAIQLEIECMNMNNMQQPILITIVDNNPFIEPKIKKKLFTKYNTSDTTKGTGLGLFICKHIIELHKGTIQHHYKGDDGIAGSLKFAKNSTCGNIFQIQLFLEICPSSEKDVYFEKSDEIRQPALTINKLMNVANMNKIDMIKCIKSAEIENDSVVDLSVNGRSILKNSRRDSARQIFSESFHTKDKKIVHMMVVDDSELSRKLLIKLIENNCSNTKVHYAVDGLNALLKIVGFKEKIDQPLNMIFVDNVMPNITGELLSKILRGVGYTGLIIGVTGNGIEKDKQSFIENGADYVFVKPFTQQKLNLLLEFIQRVGFESVDGTMIVEIDGKLQRQPSQVI</sequence>
<dbReference type="PROSITE" id="PS50109">
    <property type="entry name" value="HIS_KIN"/>
    <property type="match status" value="1"/>
</dbReference>
<dbReference type="Gene3D" id="3.30.565.10">
    <property type="entry name" value="Histidine kinase-like ATPase, C-terminal domain"/>
    <property type="match status" value="1"/>
</dbReference>
<dbReference type="InterPro" id="IPR003594">
    <property type="entry name" value="HATPase_dom"/>
</dbReference>
<feature type="domain" description="Histidine kinase" evidence="2">
    <location>
        <begin position="37"/>
        <end position="272"/>
    </location>
</feature>
<reference evidence="4" key="1">
    <citation type="journal article" date="2020" name="Nature">
        <title>Giant virus diversity and host interactions through global metagenomics.</title>
        <authorList>
            <person name="Schulz F."/>
            <person name="Roux S."/>
            <person name="Paez-Espino D."/>
            <person name="Jungbluth S."/>
            <person name="Walsh D.A."/>
            <person name="Denef V.J."/>
            <person name="McMahon K.D."/>
            <person name="Konstantinidis K.T."/>
            <person name="Eloe-Fadrosh E.A."/>
            <person name="Kyrpides N.C."/>
            <person name="Woyke T."/>
        </authorList>
    </citation>
    <scope>NUCLEOTIDE SEQUENCE</scope>
    <source>
        <strain evidence="4">GVMAG-M-3300023184-68</strain>
    </source>
</reference>
<dbReference type="Pfam" id="PF00072">
    <property type="entry name" value="Response_reg"/>
    <property type="match status" value="1"/>
</dbReference>
<evidence type="ECO:0000259" key="3">
    <source>
        <dbReference type="PROSITE" id="PS50110"/>
    </source>
</evidence>
<protein>
    <recommendedName>
        <fullName evidence="5">Response regulatory domain-containing protein</fullName>
    </recommendedName>
</protein>
<feature type="domain" description="Response regulatory" evidence="3">
    <location>
        <begin position="359"/>
        <end position="481"/>
    </location>
</feature>
<organism evidence="4">
    <name type="scientific">viral metagenome</name>
    <dbReference type="NCBI Taxonomy" id="1070528"/>
    <lineage>
        <taxon>unclassified sequences</taxon>
        <taxon>metagenomes</taxon>
        <taxon>organismal metagenomes</taxon>
    </lineage>
</organism>
<dbReference type="SMART" id="SM00387">
    <property type="entry name" value="HATPase_c"/>
    <property type="match status" value="1"/>
</dbReference>
<name>A0A6C0IB23_9ZZZZ</name>
<evidence type="ECO:0000313" key="4">
    <source>
        <dbReference type="EMBL" id="QHT90174.1"/>
    </source>
</evidence>
<dbReference type="SUPFAM" id="SSF47384">
    <property type="entry name" value="Homodimeric domain of signal transducing histidine kinase"/>
    <property type="match status" value="1"/>
</dbReference>
<dbReference type="PROSITE" id="PS50110">
    <property type="entry name" value="RESPONSE_REGULATORY"/>
    <property type="match status" value="1"/>
</dbReference>
<dbReference type="SUPFAM" id="SSF55874">
    <property type="entry name" value="ATPase domain of HSP90 chaperone/DNA topoisomerase II/histidine kinase"/>
    <property type="match status" value="1"/>
</dbReference>
<dbReference type="InterPro" id="IPR005467">
    <property type="entry name" value="His_kinase_dom"/>
</dbReference>
<dbReference type="InterPro" id="IPR050956">
    <property type="entry name" value="2C_system_His_kinase"/>
</dbReference>
<dbReference type="Gene3D" id="3.40.50.2300">
    <property type="match status" value="1"/>
</dbReference>
<dbReference type="EMBL" id="MN740153">
    <property type="protein sequence ID" value="QHT90174.1"/>
    <property type="molecule type" value="Genomic_DNA"/>
</dbReference>
<dbReference type="SMART" id="SM00448">
    <property type="entry name" value="REC"/>
    <property type="match status" value="1"/>
</dbReference>
<dbReference type="InterPro" id="IPR001789">
    <property type="entry name" value="Sig_transdc_resp-reg_receiver"/>
</dbReference>
<dbReference type="AlphaFoldDB" id="A0A6C0IB23"/>
<dbReference type="InterPro" id="IPR011006">
    <property type="entry name" value="CheY-like_superfamily"/>
</dbReference>
<dbReference type="PANTHER" id="PTHR43719">
    <property type="entry name" value="TWO-COMPONENT HISTIDINE KINASE"/>
    <property type="match status" value="1"/>
</dbReference>
<dbReference type="Pfam" id="PF02518">
    <property type="entry name" value="HATPase_c"/>
    <property type="match status" value="1"/>
</dbReference>
<evidence type="ECO:0000256" key="1">
    <source>
        <dbReference type="ARBA" id="ARBA00022553"/>
    </source>
</evidence>
<dbReference type="InterPro" id="IPR036890">
    <property type="entry name" value="HATPase_C_sf"/>
</dbReference>